<feature type="chain" id="PRO_5012523671" evidence="8">
    <location>
        <begin position="21"/>
        <end position="1072"/>
    </location>
</feature>
<gene>
    <name evidence="10" type="ORF">SAMN05421761_12015</name>
</gene>
<dbReference type="GO" id="GO:0009279">
    <property type="term" value="C:cell outer membrane"/>
    <property type="evidence" value="ECO:0007669"/>
    <property type="project" value="UniProtKB-SubCell"/>
</dbReference>
<evidence type="ECO:0000259" key="9">
    <source>
        <dbReference type="Pfam" id="PF07715"/>
    </source>
</evidence>
<dbReference type="NCBIfam" id="TIGR04056">
    <property type="entry name" value="OMP_RagA_SusC"/>
    <property type="match status" value="1"/>
</dbReference>
<dbReference type="NCBIfam" id="TIGR04057">
    <property type="entry name" value="SusC_RagA_signa"/>
    <property type="match status" value="1"/>
</dbReference>
<dbReference type="Gene3D" id="2.170.130.10">
    <property type="entry name" value="TonB-dependent receptor, plug domain"/>
    <property type="match status" value="1"/>
</dbReference>
<dbReference type="STRING" id="529505.SAMN05421761_12015"/>
<comment type="subcellular location">
    <subcellularLocation>
        <location evidence="1 7">Cell outer membrane</location>
        <topology evidence="1 7">Multi-pass membrane protein</topology>
    </subcellularLocation>
</comment>
<dbReference type="InterPro" id="IPR008969">
    <property type="entry name" value="CarboxyPept-like_regulatory"/>
</dbReference>
<dbReference type="RefSeq" id="WP_076502867.1">
    <property type="nucleotide sequence ID" value="NZ_FTOP01000020.1"/>
</dbReference>
<evidence type="ECO:0000256" key="3">
    <source>
        <dbReference type="ARBA" id="ARBA00022452"/>
    </source>
</evidence>
<evidence type="ECO:0000256" key="5">
    <source>
        <dbReference type="ARBA" id="ARBA00023136"/>
    </source>
</evidence>
<feature type="signal peptide" evidence="8">
    <location>
        <begin position="1"/>
        <end position="20"/>
    </location>
</feature>
<dbReference type="Proteomes" id="UP000186026">
    <property type="component" value="Unassembled WGS sequence"/>
</dbReference>
<dbReference type="Gene3D" id="2.60.40.1120">
    <property type="entry name" value="Carboxypeptidase-like, regulatory domain"/>
    <property type="match status" value="1"/>
</dbReference>
<dbReference type="PROSITE" id="PS52016">
    <property type="entry name" value="TONB_DEPENDENT_REC_3"/>
    <property type="match status" value="1"/>
</dbReference>
<sequence length="1072" mass="120458">MKKILLSCMLAFAVQYSMLAQNATLLKGKVVNQSDNAPLPGTIIYADENRAVVTDENGEFQIQLPEGKVELTISYLGFETQKVTLTIPYNENLIIKMSDEGLAMQEFELVSTGYQQLPKERATGSFVQIDGELVNRRVSVDILDRLEDVTPGLIFNRRVQGRDRPDLSIRGRSTIFANDQPLIVIDNFPYEGNISTLNPNDVESITVLKDAAAASIWGARAANGVIIITTKQGAFDKKMKVTYNGNFTSSERPDLFYRPQISPADFIGLERELFAQGVYNNVENSIVRAPVSPVVELLIAQRDGRIDQNTLDSQLALLAQRDVRNDLQQYFYRPSAHQQHSFNISGGSKNHNYAISLGHDKVANNLIGNGRDRTSINFTNTFKSDNNKLKVNTGIYYTNAITQNNNQGESQMNSTSGLGLSPYAALVDDMGNPIHIVKDYRREFIEEKEALGYLDWRYAPLNDLDEIDNKSTLNDYRINFRGSYEIIPGLQAELSYQYWGSQNTQNHHRSAESYFVRNLINRYTQENPDGTLTRPIPLGGILDFSQGNSRGHNGRFQINYNRIYQDKHQVTGIAGTEIKDVIFDLTRTRYFGYRDELAFSEPVNLISEFPLSVNRATQSRIPNLQGLSGTTDRFLSYYTNWAYVFDNKYGLSASARRDASNLFGVNANMRGVPLWSVGGYWQVQEEGFYNSSWLPYLKVRATYGYNGNLDRTISAYITSAFSGLSTNTGLPFARIQNPPNPNLRWERVSTTNLALDFEMKNSILSGSIEYFSKKGIDLIGSIPYAPSTGVTTFRGNTASTLTRGLDLTLRSTLVDKGVRWTSEFFLTTLKEEVLDYELQAAVASYLQNGAGAQNFPPVPLTGNPLFAVYSYQFAGLDPTTGDPMGFLDAEPSSNYSAVMNAVTPESLVFHGSATPTAFGAMRNNVEWKNLSLSFNIAYRLGYYFRRESVRYSIMFSGNPLHGDYTSRWQQPGDELTTIVPSRPLTNNAQRDNFYSNSSALVEKGDHIRLQDIRIAYTLDRKSFSSLPFQRAEIYAYINNIGLLWKATDQPIDPDFRLLPPQRSLSLGLRIDF</sequence>
<feature type="domain" description="TonB-dependent receptor plug" evidence="9">
    <location>
        <begin position="119"/>
        <end position="225"/>
    </location>
</feature>
<keyword evidence="11" id="KW-1185">Reference proteome</keyword>
<organism evidence="10 11">
    <name type="scientific">Belliella pelovolcani</name>
    <dbReference type="NCBI Taxonomy" id="529505"/>
    <lineage>
        <taxon>Bacteria</taxon>
        <taxon>Pseudomonadati</taxon>
        <taxon>Bacteroidota</taxon>
        <taxon>Cytophagia</taxon>
        <taxon>Cytophagales</taxon>
        <taxon>Cyclobacteriaceae</taxon>
        <taxon>Belliella</taxon>
    </lineage>
</organism>
<dbReference type="AlphaFoldDB" id="A0A1N7PT06"/>
<name>A0A1N7PT06_9BACT</name>
<keyword evidence="4 7" id="KW-0812">Transmembrane</keyword>
<dbReference type="SUPFAM" id="SSF49464">
    <property type="entry name" value="Carboxypeptidase regulatory domain-like"/>
    <property type="match status" value="1"/>
</dbReference>
<protein>
    <submittedName>
        <fullName evidence="10">TonB-linked outer membrane protein, SusC/RagA family</fullName>
    </submittedName>
</protein>
<evidence type="ECO:0000256" key="2">
    <source>
        <dbReference type="ARBA" id="ARBA00022448"/>
    </source>
</evidence>
<dbReference type="Pfam" id="PF07715">
    <property type="entry name" value="Plug"/>
    <property type="match status" value="1"/>
</dbReference>
<keyword evidence="6 7" id="KW-0998">Cell outer membrane</keyword>
<dbReference type="InterPro" id="IPR012910">
    <property type="entry name" value="Plug_dom"/>
</dbReference>
<proteinExistence type="inferred from homology"/>
<evidence type="ECO:0000256" key="6">
    <source>
        <dbReference type="ARBA" id="ARBA00023237"/>
    </source>
</evidence>
<dbReference type="SUPFAM" id="SSF56935">
    <property type="entry name" value="Porins"/>
    <property type="match status" value="1"/>
</dbReference>
<evidence type="ECO:0000256" key="4">
    <source>
        <dbReference type="ARBA" id="ARBA00022692"/>
    </source>
</evidence>
<accession>A0A1N7PT06</accession>
<comment type="similarity">
    <text evidence="7">Belongs to the TonB-dependent receptor family.</text>
</comment>
<keyword evidence="2 7" id="KW-0813">Transport</keyword>
<evidence type="ECO:0000313" key="11">
    <source>
        <dbReference type="Proteomes" id="UP000186026"/>
    </source>
</evidence>
<evidence type="ECO:0000256" key="8">
    <source>
        <dbReference type="SAM" id="SignalP"/>
    </source>
</evidence>
<evidence type="ECO:0000256" key="1">
    <source>
        <dbReference type="ARBA" id="ARBA00004571"/>
    </source>
</evidence>
<keyword evidence="3 7" id="KW-1134">Transmembrane beta strand</keyword>
<evidence type="ECO:0000313" key="10">
    <source>
        <dbReference type="EMBL" id="SIT13557.1"/>
    </source>
</evidence>
<reference evidence="11" key="1">
    <citation type="submission" date="2017-01" db="EMBL/GenBank/DDBJ databases">
        <authorList>
            <person name="Varghese N."/>
            <person name="Submissions S."/>
        </authorList>
    </citation>
    <scope>NUCLEOTIDE SEQUENCE [LARGE SCALE GENOMIC DNA]</scope>
    <source>
        <strain evidence="11">DSM 46698</strain>
    </source>
</reference>
<keyword evidence="8" id="KW-0732">Signal</keyword>
<dbReference type="InterPro" id="IPR023997">
    <property type="entry name" value="TonB-dep_OMP_SusC/RagA_CS"/>
</dbReference>
<dbReference type="OrthoDB" id="9768177at2"/>
<dbReference type="Pfam" id="PF13715">
    <property type="entry name" value="CarbopepD_reg_2"/>
    <property type="match status" value="1"/>
</dbReference>
<dbReference type="EMBL" id="FTOP01000020">
    <property type="protein sequence ID" value="SIT13557.1"/>
    <property type="molecule type" value="Genomic_DNA"/>
</dbReference>
<dbReference type="Gene3D" id="2.40.170.20">
    <property type="entry name" value="TonB-dependent receptor, beta-barrel domain"/>
    <property type="match status" value="1"/>
</dbReference>
<dbReference type="InterPro" id="IPR023996">
    <property type="entry name" value="TonB-dep_OMP_SusC/RagA"/>
</dbReference>
<evidence type="ECO:0000256" key="7">
    <source>
        <dbReference type="PROSITE-ProRule" id="PRU01360"/>
    </source>
</evidence>
<dbReference type="InterPro" id="IPR037066">
    <property type="entry name" value="Plug_dom_sf"/>
</dbReference>
<dbReference type="InterPro" id="IPR039426">
    <property type="entry name" value="TonB-dep_rcpt-like"/>
</dbReference>
<keyword evidence="5 7" id="KW-0472">Membrane</keyword>
<dbReference type="InterPro" id="IPR036942">
    <property type="entry name" value="Beta-barrel_TonB_sf"/>
</dbReference>